<gene>
    <name evidence="1" type="ORF">Slati_2540800</name>
</gene>
<organism evidence="1">
    <name type="scientific">Sesamum latifolium</name>
    <dbReference type="NCBI Taxonomy" id="2727402"/>
    <lineage>
        <taxon>Eukaryota</taxon>
        <taxon>Viridiplantae</taxon>
        <taxon>Streptophyta</taxon>
        <taxon>Embryophyta</taxon>
        <taxon>Tracheophyta</taxon>
        <taxon>Spermatophyta</taxon>
        <taxon>Magnoliopsida</taxon>
        <taxon>eudicotyledons</taxon>
        <taxon>Gunneridae</taxon>
        <taxon>Pentapetalae</taxon>
        <taxon>asterids</taxon>
        <taxon>lamiids</taxon>
        <taxon>Lamiales</taxon>
        <taxon>Pedaliaceae</taxon>
        <taxon>Sesamum</taxon>
    </lineage>
</organism>
<name>A0AAW2WG36_9LAMI</name>
<reference evidence="1" key="2">
    <citation type="journal article" date="2024" name="Plant">
        <title>Genomic evolution and insights into agronomic trait innovations of Sesamum species.</title>
        <authorList>
            <person name="Miao H."/>
            <person name="Wang L."/>
            <person name="Qu L."/>
            <person name="Liu H."/>
            <person name="Sun Y."/>
            <person name="Le M."/>
            <person name="Wang Q."/>
            <person name="Wei S."/>
            <person name="Zheng Y."/>
            <person name="Lin W."/>
            <person name="Duan Y."/>
            <person name="Cao H."/>
            <person name="Xiong S."/>
            <person name="Wang X."/>
            <person name="Wei L."/>
            <person name="Li C."/>
            <person name="Ma Q."/>
            <person name="Ju M."/>
            <person name="Zhao R."/>
            <person name="Li G."/>
            <person name="Mu C."/>
            <person name="Tian Q."/>
            <person name="Mei H."/>
            <person name="Zhang T."/>
            <person name="Gao T."/>
            <person name="Zhang H."/>
        </authorList>
    </citation>
    <scope>NUCLEOTIDE SEQUENCE</scope>
    <source>
        <strain evidence="1">KEN1</strain>
    </source>
</reference>
<protein>
    <submittedName>
        <fullName evidence="1">Serine decarboxylase</fullName>
    </submittedName>
</protein>
<proteinExistence type="predicted"/>
<dbReference type="AlphaFoldDB" id="A0AAW2WG36"/>
<reference evidence="1" key="1">
    <citation type="submission" date="2020-06" db="EMBL/GenBank/DDBJ databases">
        <authorList>
            <person name="Li T."/>
            <person name="Hu X."/>
            <person name="Zhang T."/>
            <person name="Song X."/>
            <person name="Zhang H."/>
            <person name="Dai N."/>
            <person name="Sheng W."/>
            <person name="Hou X."/>
            <person name="Wei L."/>
        </authorList>
    </citation>
    <scope>NUCLEOTIDE SEQUENCE</scope>
    <source>
        <strain evidence="1">KEN1</strain>
        <tissue evidence="1">Leaf</tissue>
    </source>
</reference>
<dbReference type="EMBL" id="JACGWN010000008">
    <property type="protein sequence ID" value="KAL0440578.1"/>
    <property type="molecule type" value="Genomic_DNA"/>
</dbReference>
<comment type="caution">
    <text evidence="1">The sequence shown here is derived from an EMBL/GenBank/DDBJ whole genome shotgun (WGS) entry which is preliminary data.</text>
</comment>
<accession>A0AAW2WG36</accession>
<sequence>MERLRMANGESFDPMVVVAEPVPVADSNGDDAEKGREIVLGKNMHTMCLEVMEPDTDDKSNEDKEAYMASLLARYQKTLVERTKYHLGILCWSSDMLLVISYYAK</sequence>
<evidence type="ECO:0000313" key="1">
    <source>
        <dbReference type="EMBL" id="KAL0440578.1"/>
    </source>
</evidence>